<reference evidence="2 3" key="1">
    <citation type="journal article" date="2022" name="Front. Microbiol.">
        <title>Identification and characterization of a novel class of self-sufficient cytochrome P450 hydroxylase involved in cyclohexanecarboxylate degradation in Paraburkholderia terrae strain KU-64.</title>
        <authorList>
            <person name="Yamamoto T."/>
            <person name="Hasegawa Y."/>
            <person name="Iwaki H."/>
        </authorList>
    </citation>
    <scope>NUCLEOTIDE SEQUENCE [LARGE SCALE GENOMIC DNA]</scope>
    <source>
        <strain evidence="2 3">KU-64</strain>
    </source>
</reference>
<evidence type="ECO:0000313" key="2">
    <source>
        <dbReference type="EMBL" id="BCZ81792.1"/>
    </source>
</evidence>
<name>A0ABN6JPG5_9BURK</name>
<accession>A0ABN6JPG5</accession>
<dbReference type="Proteomes" id="UP001319874">
    <property type="component" value="Chromosome 2"/>
</dbReference>
<dbReference type="EMBL" id="AP024956">
    <property type="protein sequence ID" value="BCZ81792.1"/>
    <property type="molecule type" value="Genomic_DNA"/>
</dbReference>
<keyword evidence="3" id="KW-1185">Reference proteome</keyword>
<feature type="chain" id="PRO_5046257439" evidence="1">
    <location>
        <begin position="26"/>
        <end position="467"/>
    </location>
</feature>
<evidence type="ECO:0000313" key="3">
    <source>
        <dbReference type="Proteomes" id="UP001319874"/>
    </source>
</evidence>
<dbReference type="RefSeq" id="WP_229514088.1">
    <property type="nucleotide sequence ID" value="NZ_AP024956.1"/>
</dbReference>
<feature type="signal peptide" evidence="1">
    <location>
        <begin position="1"/>
        <end position="25"/>
    </location>
</feature>
<sequence>MTAVFATRKKVIAAMLLASFLQVSANPAWPVVYESTAKIADAQVRRAELDRLIVSLGIDVGSDKGMVLATWLPRLLRESPTDSQSRVGEVVDAGREAQLAPGPRLQYTGLLKTLASRLKAGQCTEFSAALNDLRLLSTTLSADELDQFFAIRNALREPQKAGVTAETYTVEELLEADSRLEMRIADLLAVNVGKAVQQSPNRSLPGEATCATLAVLFESVLTSPEPFRTRISWELMQSNTSQRGTVLTRTLDDPESYAAENFGRYGLPPGTVRRLPAPGSVALPFRRIRIQGEWRFRMSSRKPVPYEAIYLNLFDDAVVTQIVRSGDGRQRRAQFASWYGILPLKEQELGTAFAVVPPQLMGVGDGELRAAPIPEPDAVFDSPPLQQSEGVTDRLRCHVHHRYSASSVYEALVGDAVDITCRASTRDGEQYERGSIYLYSYGVVIPLFRLDVNGLAVAEIRDIAIER</sequence>
<proteinExistence type="predicted"/>
<organism evidence="2 3">
    <name type="scientific">Paraburkholderia terrae</name>
    <dbReference type="NCBI Taxonomy" id="311230"/>
    <lineage>
        <taxon>Bacteria</taxon>
        <taxon>Pseudomonadati</taxon>
        <taxon>Pseudomonadota</taxon>
        <taxon>Betaproteobacteria</taxon>
        <taxon>Burkholderiales</taxon>
        <taxon>Burkholderiaceae</taxon>
        <taxon>Paraburkholderia</taxon>
    </lineage>
</organism>
<protein>
    <submittedName>
        <fullName evidence="2">Uncharacterized protein</fullName>
    </submittedName>
</protein>
<keyword evidence="1" id="KW-0732">Signal</keyword>
<gene>
    <name evidence="2" type="ORF">PTKU64_54670</name>
</gene>
<evidence type="ECO:0000256" key="1">
    <source>
        <dbReference type="SAM" id="SignalP"/>
    </source>
</evidence>